<keyword evidence="9" id="KW-0492">Microsome</keyword>
<comment type="function">
    <text evidence="2">May be involved in the metabolism of insect hormones and in the breakdown of synthetic insecticides.</text>
</comment>
<dbReference type="GO" id="GO:0020037">
    <property type="term" value="F:heme binding"/>
    <property type="evidence" value="ECO:0007669"/>
    <property type="project" value="InterPro"/>
</dbReference>
<evidence type="ECO:0000256" key="2">
    <source>
        <dbReference type="ARBA" id="ARBA00003690"/>
    </source>
</evidence>
<evidence type="ECO:0000256" key="11">
    <source>
        <dbReference type="ARBA" id="ARBA00023004"/>
    </source>
</evidence>
<evidence type="ECO:0000256" key="9">
    <source>
        <dbReference type="ARBA" id="ARBA00022848"/>
    </source>
</evidence>
<sequence length="511" mass="59026">MFWLGLGLPLIALSLYLLYVFERQRRIDCLTRNWPAPPALPFIGHLHILAKLVGPHPLRRATEMINTHLKDHRGKLWMGTKLYLVDCNPKDIQALCSAQQLLQKTNDYRIFENWLCEGLFTSGFEKWSHRRKIIMPAFNYAMIKQFVHVFERQSRVLLSRVTEFAESGEPLDFLKLISCFTLDTICETALGVSVGALSSPKSDYLDAVKEILVIIDTRLKNLFYRSSFIFRRTSHFKREQELLKILHGFTEGIIQKRLDEICQDAVNFNTESTQNAEMEGGKRTLCFLDSLLQAKGPTGQPLTVKDIREEVDTIIFGGFDLTATTLKFFMYNMTLYPEHQERCREEVWSVCGRDKREPISMEQVRQLEFLEACVKETLRMYPSGPITARKATANCQINDFFIPKGSDVIISPIYMGRCKDFFPDPLVFKPERWSSGAEPKIEATTFIPFMTGARSCLGQRYAMVMLKVVLAHLLRNFLFEPLGERQVKMKLNYVITLHTVDPYLCRVKKID</sequence>
<name>A0AB39ZTJ6_DROSZ</name>
<dbReference type="Gene3D" id="1.10.630.10">
    <property type="entry name" value="Cytochrome P450"/>
    <property type="match status" value="1"/>
</dbReference>
<dbReference type="GO" id="GO:0005789">
    <property type="term" value="C:endoplasmic reticulum membrane"/>
    <property type="evidence" value="ECO:0007669"/>
    <property type="project" value="UniProtKB-SubCell"/>
</dbReference>
<evidence type="ECO:0000256" key="12">
    <source>
        <dbReference type="ARBA" id="ARBA00023033"/>
    </source>
</evidence>
<keyword evidence="11 14" id="KW-0408">Iron</keyword>
<keyword evidence="6 14" id="KW-0349">Heme</keyword>
<evidence type="ECO:0000256" key="1">
    <source>
        <dbReference type="ARBA" id="ARBA00001971"/>
    </source>
</evidence>
<evidence type="ECO:0000256" key="14">
    <source>
        <dbReference type="PIRSR" id="PIRSR602403-1"/>
    </source>
</evidence>
<evidence type="ECO:0000256" key="8">
    <source>
        <dbReference type="ARBA" id="ARBA00022824"/>
    </source>
</evidence>
<protein>
    <submittedName>
        <fullName evidence="16">Probable cytochrome P450 312a1</fullName>
    </submittedName>
</protein>
<dbReference type="InterPro" id="IPR001128">
    <property type="entry name" value="Cyt_P450"/>
</dbReference>
<evidence type="ECO:0000256" key="5">
    <source>
        <dbReference type="ARBA" id="ARBA00010617"/>
    </source>
</evidence>
<keyword evidence="8" id="KW-0256">Endoplasmic reticulum</keyword>
<organism evidence="15 16">
    <name type="scientific">Drosophila suzukii</name>
    <name type="common">Spotted-wing drosophila fruit fly</name>
    <dbReference type="NCBI Taxonomy" id="28584"/>
    <lineage>
        <taxon>Eukaryota</taxon>
        <taxon>Metazoa</taxon>
        <taxon>Ecdysozoa</taxon>
        <taxon>Arthropoda</taxon>
        <taxon>Hexapoda</taxon>
        <taxon>Insecta</taxon>
        <taxon>Pterygota</taxon>
        <taxon>Neoptera</taxon>
        <taxon>Endopterygota</taxon>
        <taxon>Diptera</taxon>
        <taxon>Brachycera</taxon>
        <taxon>Muscomorpha</taxon>
        <taxon>Ephydroidea</taxon>
        <taxon>Drosophilidae</taxon>
        <taxon>Drosophila</taxon>
        <taxon>Sophophora</taxon>
    </lineage>
</organism>
<evidence type="ECO:0000256" key="10">
    <source>
        <dbReference type="ARBA" id="ARBA00023002"/>
    </source>
</evidence>
<dbReference type="PRINTS" id="PR00465">
    <property type="entry name" value="EP450IV"/>
</dbReference>
<dbReference type="GO" id="GO:0016705">
    <property type="term" value="F:oxidoreductase activity, acting on paired donors, with incorporation or reduction of molecular oxygen"/>
    <property type="evidence" value="ECO:0007669"/>
    <property type="project" value="InterPro"/>
</dbReference>
<dbReference type="GeneID" id="108019387"/>
<keyword evidence="10" id="KW-0560">Oxidoreductase</keyword>
<keyword evidence="15" id="KW-1185">Reference proteome</keyword>
<dbReference type="AlphaFoldDB" id="A0AB39ZTJ6"/>
<comment type="cofactor">
    <cofactor evidence="1 14">
        <name>heme</name>
        <dbReference type="ChEBI" id="CHEBI:30413"/>
    </cofactor>
</comment>
<dbReference type="GO" id="GO:0005506">
    <property type="term" value="F:iron ion binding"/>
    <property type="evidence" value="ECO:0007669"/>
    <property type="project" value="InterPro"/>
</dbReference>
<comment type="similarity">
    <text evidence="5">Belongs to the cytochrome P450 family.</text>
</comment>
<evidence type="ECO:0000313" key="16">
    <source>
        <dbReference type="RefSeq" id="XP_016942700.4"/>
    </source>
</evidence>
<feature type="binding site" description="axial binding residue" evidence="14">
    <location>
        <position position="456"/>
    </location>
    <ligand>
        <name>heme</name>
        <dbReference type="ChEBI" id="CHEBI:30413"/>
    </ligand>
    <ligandPart>
        <name>Fe</name>
        <dbReference type="ChEBI" id="CHEBI:18248"/>
    </ligandPart>
</feature>
<gene>
    <name evidence="16" type="primary">Cyp312a1</name>
</gene>
<evidence type="ECO:0000256" key="6">
    <source>
        <dbReference type="ARBA" id="ARBA00022617"/>
    </source>
</evidence>
<comment type="subcellular location">
    <subcellularLocation>
        <location evidence="4">Endoplasmic reticulum membrane</location>
        <topology evidence="4">Peripheral membrane protein</topology>
    </subcellularLocation>
    <subcellularLocation>
        <location evidence="3">Microsome membrane</location>
        <topology evidence="3">Peripheral membrane protein</topology>
    </subcellularLocation>
</comment>
<dbReference type="Pfam" id="PF00067">
    <property type="entry name" value="p450"/>
    <property type="match status" value="1"/>
</dbReference>
<keyword evidence="12" id="KW-0503">Monooxygenase</keyword>
<evidence type="ECO:0000256" key="3">
    <source>
        <dbReference type="ARBA" id="ARBA00004174"/>
    </source>
</evidence>
<dbReference type="CDD" id="cd20628">
    <property type="entry name" value="CYP4"/>
    <property type="match status" value="1"/>
</dbReference>
<dbReference type="PANTHER" id="PTHR24291:SF203">
    <property type="entry name" value="CYTOCHROME P450 4D1-RELATED"/>
    <property type="match status" value="1"/>
</dbReference>
<dbReference type="InterPro" id="IPR036396">
    <property type="entry name" value="Cyt_P450_sf"/>
</dbReference>
<dbReference type="InterPro" id="IPR002403">
    <property type="entry name" value="Cyt_P450_E_grp-IV"/>
</dbReference>
<accession>A0AB39ZTJ6</accession>
<keyword evidence="13" id="KW-0472">Membrane</keyword>
<evidence type="ECO:0000313" key="15">
    <source>
        <dbReference type="Proteomes" id="UP001652628"/>
    </source>
</evidence>
<dbReference type="GO" id="GO:0004497">
    <property type="term" value="F:monooxygenase activity"/>
    <property type="evidence" value="ECO:0007669"/>
    <property type="project" value="UniProtKB-KW"/>
</dbReference>
<evidence type="ECO:0000256" key="4">
    <source>
        <dbReference type="ARBA" id="ARBA00004406"/>
    </source>
</evidence>
<dbReference type="RefSeq" id="XP_016942700.4">
    <property type="nucleotide sequence ID" value="XM_017087211.4"/>
</dbReference>
<proteinExistence type="inferred from homology"/>
<evidence type="ECO:0000256" key="7">
    <source>
        <dbReference type="ARBA" id="ARBA00022723"/>
    </source>
</evidence>
<keyword evidence="7 14" id="KW-0479">Metal-binding</keyword>
<dbReference type="SUPFAM" id="SSF48264">
    <property type="entry name" value="Cytochrome P450"/>
    <property type="match status" value="1"/>
</dbReference>
<dbReference type="PRINTS" id="PR00385">
    <property type="entry name" value="P450"/>
</dbReference>
<dbReference type="Proteomes" id="UP001652628">
    <property type="component" value="Chromosome 3"/>
</dbReference>
<dbReference type="PANTHER" id="PTHR24291">
    <property type="entry name" value="CYTOCHROME P450 FAMILY 4"/>
    <property type="match status" value="1"/>
</dbReference>
<evidence type="ECO:0000256" key="13">
    <source>
        <dbReference type="ARBA" id="ARBA00023136"/>
    </source>
</evidence>
<dbReference type="InterPro" id="IPR050196">
    <property type="entry name" value="Cytochrome_P450_Monoox"/>
</dbReference>
<reference evidence="16" key="1">
    <citation type="submission" date="2025-08" db="UniProtKB">
        <authorList>
            <consortium name="RefSeq"/>
        </authorList>
    </citation>
    <scope>IDENTIFICATION</scope>
</reference>